<gene>
    <name evidence="3" type="ORF">L227DRAFT_577549</name>
</gene>
<keyword evidence="1" id="KW-0812">Transmembrane</keyword>
<feature type="domain" description="DUF6533" evidence="2">
    <location>
        <begin position="23"/>
        <end position="67"/>
    </location>
</feature>
<organism evidence="3 4">
    <name type="scientific">Lentinus tigrinus ALCF2SS1-6</name>
    <dbReference type="NCBI Taxonomy" id="1328759"/>
    <lineage>
        <taxon>Eukaryota</taxon>
        <taxon>Fungi</taxon>
        <taxon>Dikarya</taxon>
        <taxon>Basidiomycota</taxon>
        <taxon>Agaricomycotina</taxon>
        <taxon>Agaricomycetes</taxon>
        <taxon>Polyporales</taxon>
        <taxon>Polyporaceae</taxon>
        <taxon>Lentinus</taxon>
    </lineage>
</organism>
<sequence>MTTDGGTDKNTMRAYNTSFVQDCCVLATTALLWLDWMHMFPAEASRIWGRKFTGTTAVYLLNRYTALAERVIFIVETLVVVNEKVCGILTHADDAVLLLNYIAFAAFTILRVYAVWGRDWKPLVVVVPLSVARPVLFVVTSIFHVAVRGGPAEGCMRAYTLPDTIMTKFETISIATNVASEGIFLVLTWIRTYGIARDCSRLGLHSPLTTLLLRDGTMYFVALFPSKVLSVIADLNGAPTTFWRVWPYFDDALTTCLLCRFLLDLRGVCFADGMIEDDPEATLQFGDVHLRSNIVGTLGASFQFFAVDCQSDIESRDGSTYGCDLSLLSEESKHRRPTPLLAFDGSKDSLKASWSNPCLTNSS</sequence>
<keyword evidence="1" id="KW-0472">Membrane</keyword>
<dbReference type="InterPro" id="IPR045340">
    <property type="entry name" value="DUF6533"/>
</dbReference>
<evidence type="ECO:0000313" key="4">
    <source>
        <dbReference type="Proteomes" id="UP000313359"/>
    </source>
</evidence>
<proteinExistence type="predicted"/>
<accession>A0A5C2S2R2</accession>
<protein>
    <recommendedName>
        <fullName evidence="2">DUF6533 domain-containing protein</fullName>
    </recommendedName>
</protein>
<feature type="transmembrane region" description="Helical" evidence="1">
    <location>
        <begin position="98"/>
        <end position="116"/>
    </location>
</feature>
<dbReference type="Proteomes" id="UP000313359">
    <property type="component" value="Unassembled WGS sequence"/>
</dbReference>
<dbReference type="EMBL" id="ML122278">
    <property type="protein sequence ID" value="RPD57853.1"/>
    <property type="molecule type" value="Genomic_DNA"/>
</dbReference>
<evidence type="ECO:0000259" key="2">
    <source>
        <dbReference type="Pfam" id="PF20151"/>
    </source>
</evidence>
<keyword evidence="4" id="KW-1185">Reference proteome</keyword>
<feature type="transmembrane region" description="Helical" evidence="1">
    <location>
        <begin position="122"/>
        <end position="147"/>
    </location>
</feature>
<dbReference type="Pfam" id="PF20151">
    <property type="entry name" value="DUF6533"/>
    <property type="match status" value="1"/>
</dbReference>
<reference evidence="3" key="1">
    <citation type="journal article" date="2018" name="Genome Biol. Evol.">
        <title>Genomics and development of Lentinus tigrinus, a white-rot wood-decaying mushroom with dimorphic fruiting bodies.</title>
        <authorList>
            <person name="Wu B."/>
            <person name="Xu Z."/>
            <person name="Knudson A."/>
            <person name="Carlson A."/>
            <person name="Chen N."/>
            <person name="Kovaka S."/>
            <person name="LaButti K."/>
            <person name="Lipzen A."/>
            <person name="Pennachio C."/>
            <person name="Riley R."/>
            <person name="Schakwitz W."/>
            <person name="Umezawa K."/>
            <person name="Ohm R.A."/>
            <person name="Grigoriev I.V."/>
            <person name="Nagy L.G."/>
            <person name="Gibbons J."/>
            <person name="Hibbett D."/>
        </authorList>
    </citation>
    <scope>NUCLEOTIDE SEQUENCE [LARGE SCALE GENOMIC DNA]</scope>
    <source>
        <strain evidence="3">ALCF2SS1-6</strain>
    </source>
</reference>
<evidence type="ECO:0000256" key="1">
    <source>
        <dbReference type="SAM" id="Phobius"/>
    </source>
</evidence>
<keyword evidence="1" id="KW-1133">Transmembrane helix</keyword>
<dbReference type="AlphaFoldDB" id="A0A5C2S2R2"/>
<name>A0A5C2S2R2_9APHY</name>
<evidence type="ECO:0000313" key="3">
    <source>
        <dbReference type="EMBL" id="RPD57853.1"/>
    </source>
</evidence>
<dbReference type="OrthoDB" id="2803865at2759"/>